<dbReference type="InterPro" id="IPR019402">
    <property type="entry name" value="CWH43_N"/>
</dbReference>
<dbReference type="Pfam" id="PF10277">
    <property type="entry name" value="Frag1"/>
    <property type="match status" value="1"/>
</dbReference>
<accession>A0A1I8BIH3</accession>
<sequence length="328" mass="38859">MSTKINPLPNKQQKSLFNPPTLLPSTVFISKLDNTKNNSKNNKINISKRFPPIHLKRLEPEWEVKELFRMNPLNLFFLGCIPPFLGAFGSIITALIVHNDEIRLENKFLNFYLILIKIFFSNYNWQCGRARLPSLSRIINLPMERIFWQFTFLFHIPLRIVEIAVGFNRYNRLCCINCNWPKIYNLSRYLYLIFGCFELIFLIALSVVGEREFISYHVIFFYAFGGFATGFFITNVICHSQSLYYLNPYGRISYYIKIIVTILFIISMPILFGAFILYWRKCITIMYDVFAIFEYIDVFLTISYHCCAFFDIRHKVIFSIRDVKKKIN</sequence>
<dbReference type="GO" id="GO:0005789">
    <property type="term" value="C:endoplasmic reticulum membrane"/>
    <property type="evidence" value="ECO:0007669"/>
    <property type="project" value="TreeGrafter"/>
</dbReference>
<keyword evidence="1" id="KW-1133">Transmembrane helix</keyword>
<dbReference type="AlphaFoldDB" id="A0A1I8BIH3"/>
<dbReference type="OMA" id="LYWKKCI"/>
<dbReference type="GO" id="GO:0000139">
    <property type="term" value="C:Golgi membrane"/>
    <property type="evidence" value="ECO:0007669"/>
    <property type="project" value="InterPro"/>
</dbReference>
<dbReference type="PANTHER" id="PTHR12892:SF9">
    <property type="entry name" value="POST-GPI ATTACHMENT TO PROTEINS FACTOR 2-LIKE"/>
    <property type="match status" value="1"/>
</dbReference>
<proteinExistence type="predicted"/>
<feature type="transmembrane region" description="Helical" evidence="1">
    <location>
        <begin position="214"/>
        <end position="233"/>
    </location>
</feature>
<feature type="transmembrane region" description="Helical" evidence="1">
    <location>
        <begin position="75"/>
        <end position="97"/>
    </location>
</feature>
<dbReference type="GO" id="GO:0006506">
    <property type="term" value="P:GPI anchor biosynthetic process"/>
    <property type="evidence" value="ECO:0007669"/>
    <property type="project" value="TreeGrafter"/>
</dbReference>
<dbReference type="PANTHER" id="PTHR12892">
    <property type="entry name" value="FGF RECEPTOR ACTIVATING PROTEIN 1"/>
    <property type="match status" value="1"/>
</dbReference>
<name>A0A1I8BIH3_MELHA</name>
<feature type="transmembrane region" description="Helical" evidence="1">
    <location>
        <begin position="146"/>
        <end position="168"/>
    </location>
</feature>
<dbReference type="InterPro" id="IPR039545">
    <property type="entry name" value="PGAP2"/>
</dbReference>
<feature type="transmembrane region" description="Helical" evidence="1">
    <location>
        <begin position="189"/>
        <end position="208"/>
    </location>
</feature>
<evidence type="ECO:0000313" key="3">
    <source>
        <dbReference type="Proteomes" id="UP000095281"/>
    </source>
</evidence>
<feature type="transmembrane region" description="Helical" evidence="1">
    <location>
        <begin position="285"/>
        <end position="310"/>
    </location>
</feature>
<keyword evidence="1" id="KW-0812">Transmembrane</keyword>
<evidence type="ECO:0000313" key="4">
    <source>
        <dbReference type="WBParaSite" id="MhA1_Contig2552.frz3.fgene1"/>
    </source>
</evidence>
<dbReference type="Proteomes" id="UP000095281">
    <property type="component" value="Unplaced"/>
</dbReference>
<reference evidence="4" key="1">
    <citation type="submission" date="2016-11" db="UniProtKB">
        <authorList>
            <consortium name="WormBaseParasite"/>
        </authorList>
    </citation>
    <scope>IDENTIFICATION</scope>
</reference>
<dbReference type="WBParaSite" id="MhA1_Contig2552.frz3.fgene1">
    <property type="protein sequence ID" value="MhA1_Contig2552.frz3.fgene1"/>
    <property type="gene ID" value="MhA1_Contig2552.frz3.fgene1"/>
</dbReference>
<keyword evidence="1" id="KW-0472">Membrane</keyword>
<protein>
    <submittedName>
        <fullName evidence="4">Serpentine receptor class gamma</fullName>
    </submittedName>
</protein>
<keyword evidence="3" id="KW-1185">Reference proteome</keyword>
<feature type="domain" description="CWH43-like N-terminal" evidence="2">
    <location>
        <begin position="76"/>
        <end position="314"/>
    </location>
</feature>
<organism evidence="3 4">
    <name type="scientific">Meloidogyne hapla</name>
    <name type="common">Root-knot nematode worm</name>
    <dbReference type="NCBI Taxonomy" id="6305"/>
    <lineage>
        <taxon>Eukaryota</taxon>
        <taxon>Metazoa</taxon>
        <taxon>Ecdysozoa</taxon>
        <taxon>Nematoda</taxon>
        <taxon>Chromadorea</taxon>
        <taxon>Rhabditida</taxon>
        <taxon>Tylenchina</taxon>
        <taxon>Tylenchomorpha</taxon>
        <taxon>Tylenchoidea</taxon>
        <taxon>Meloidogynidae</taxon>
        <taxon>Meloidogyninae</taxon>
        <taxon>Meloidogyne</taxon>
    </lineage>
</organism>
<evidence type="ECO:0000256" key="1">
    <source>
        <dbReference type="SAM" id="Phobius"/>
    </source>
</evidence>
<feature type="transmembrane region" description="Helical" evidence="1">
    <location>
        <begin position="254"/>
        <end position="279"/>
    </location>
</feature>
<feature type="transmembrane region" description="Helical" evidence="1">
    <location>
        <begin position="109"/>
        <end position="126"/>
    </location>
</feature>
<evidence type="ECO:0000259" key="2">
    <source>
        <dbReference type="Pfam" id="PF10277"/>
    </source>
</evidence>